<dbReference type="RefSeq" id="XP_001022292.2">
    <property type="nucleotide sequence ID" value="XM_001022292.3"/>
</dbReference>
<dbReference type="GO" id="GO:0046872">
    <property type="term" value="F:metal ion binding"/>
    <property type="evidence" value="ECO:0007669"/>
    <property type="project" value="UniProtKB-KW"/>
</dbReference>
<dbReference type="EMBL" id="GG662548">
    <property type="protein sequence ID" value="EAS02047.2"/>
    <property type="molecule type" value="Genomic_DNA"/>
</dbReference>
<feature type="domain" description="Peptidase M16 C-terminal" evidence="10">
    <location>
        <begin position="227"/>
        <end position="417"/>
    </location>
</feature>
<dbReference type="PDB" id="8GZU">
    <property type="method" value="EM"/>
    <property type="resolution" value="4.18 A"/>
    <property type="chains" value="QB/Qb/qB/qb=1-513"/>
</dbReference>
<evidence type="ECO:0007829" key="14">
    <source>
        <dbReference type="PDB" id="8B6J"/>
    </source>
</evidence>
<evidence type="ECO:0000256" key="6">
    <source>
        <dbReference type="ARBA" id="ARBA00022833"/>
    </source>
</evidence>
<sequence>MFGRISQRISKLARLQRAFSTLQKQAQSNVVKSERLQFSKARLTDFGELPQGEIPTALQYDRPCRVETLANGVRLAVEPSSVSPLAAVSVVVRAGTRQETLETSGVAQFVQRLVLRGTSKRNREQIEKELALLGGNLKVQVGRETTTYTLSVLPENVEKAVDFLGDILQNSVFNKQQVEAEKEAVYNNALSAQNDQQGLLLENIHFTAYRDHYFGQPTHGIRENLHNITDEVVKNFVKTNYVGSNFVVAAAGNVNSQAFLQAAEKAFGTVAQKDATTFVPNTEKPYFTPSYMTIRDDEMHNLNVGVFFEAPSWTDPDFFTINFFQRILGEYQADKYTGQHLNTSDRQYSLIHKELGNLPDVTIHKTHYLPYSDTGLFGSYFYGNEIFGNQMLFLSQMILSEYASYINQAEIYRARAKYFNELLAEQNSADIASSIATQVTYLNRRVPRSEVAKRISSLDSGLINRAATRWFWDKELAIVTWGPSHGLIAGSHYNRSIKRSTLGWYGNTHYYIV</sequence>
<gene>
    <name evidence="11" type="ORF">TTHERM_00502380</name>
</gene>
<evidence type="ECO:0000313" key="11">
    <source>
        <dbReference type="EMBL" id="EAS02047.2"/>
    </source>
</evidence>
<dbReference type="SUPFAM" id="SSF63411">
    <property type="entry name" value="LuxS/MPP-like metallohydrolase"/>
    <property type="match status" value="2"/>
</dbReference>
<evidence type="ECO:0000256" key="2">
    <source>
        <dbReference type="ARBA" id="ARBA00004173"/>
    </source>
</evidence>
<organism evidence="11 12">
    <name type="scientific">Tetrahymena thermophila (strain SB210)</name>
    <dbReference type="NCBI Taxonomy" id="312017"/>
    <lineage>
        <taxon>Eukaryota</taxon>
        <taxon>Sar</taxon>
        <taxon>Alveolata</taxon>
        <taxon>Ciliophora</taxon>
        <taxon>Intramacronucleata</taxon>
        <taxon>Oligohymenophorea</taxon>
        <taxon>Hymenostomatida</taxon>
        <taxon>Tetrahymenina</taxon>
        <taxon>Tetrahymenidae</taxon>
        <taxon>Tetrahymena</taxon>
    </lineage>
</organism>
<comment type="subcellular location">
    <subcellularLocation>
        <location evidence="2">Mitochondrion</location>
    </subcellularLocation>
</comment>
<evidence type="ECO:0000256" key="3">
    <source>
        <dbReference type="ARBA" id="ARBA00022670"/>
    </source>
</evidence>
<keyword evidence="6" id="KW-0862">Zinc</keyword>
<dbReference type="InterPro" id="IPR007863">
    <property type="entry name" value="Peptidase_M16_C"/>
</dbReference>
<evidence type="ECO:0007829" key="13">
    <source>
        <dbReference type="PDB" id="7TGH"/>
    </source>
</evidence>
<dbReference type="GO" id="GO:0005739">
    <property type="term" value="C:mitochondrion"/>
    <property type="evidence" value="ECO:0007669"/>
    <property type="project" value="UniProtKB-SubCell"/>
</dbReference>
<dbReference type="InterPro" id="IPR011765">
    <property type="entry name" value="Pept_M16_N"/>
</dbReference>
<dbReference type="KEGG" id="tet:TTHERM_00502380"/>
<dbReference type="OrthoDB" id="285268at2759"/>
<evidence type="ECO:0000256" key="1">
    <source>
        <dbReference type="ARBA" id="ARBA00001947"/>
    </source>
</evidence>
<keyword evidence="3" id="KW-0645">Protease</keyword>
<evidence type="ECO:0000259" key="9">
    <source>
        <dbReference type="Pfam" id="PF00675"/>
    </source>
</evidence>
<dbReference type="PANTHER" id="PTHR11851">
    <property type="entry name" value="METALLOPROTEASE"/>
    <property type="match status" value="1"/>
</dbReference>
<evidence type="ECO:0007829" key="16">
    <source>
        <dbReference type="PDB" id="8GYM"/>
    </source>
</evidence>
<dbReference type="InParanoid" id="I7MGU2"/>
<dbReference type="EMDB" id="EMD-34403"/>
<dbReference type="PDB" id="7TGH">
    <property type="method" value="EM"/>
    <property type="resolution" value="2.60 A"/>
    <property type="chains" value="3B/3b=1-513"/>
</dbReference>
<dbReference type="HOGENOM" id="CLU_009902_4_1_1"/>
<dbReference type="Pfam" id="PF05193">
    <property type="entry name" value="Peptidase_M16_C"/>
    <property type="match status" value="1"/>
</dbReference>
<accession>I7MGU2</accession>
<dbReference type="EMDB" id="EMD-15868"/>
<evidence type="ECO:0000256" key="7">
    <source>
        <dbReference type="ARBA" id="ARBA00023049"/>
    </source>
</evidence>
<name>I7MGU2_TETTS</name>
<dbReference type="PANTHER" id="PTHR11851:SF149">
    <property type="entry name" value="GH01077P"/>
    <property type="match status" value="1"/>
</dbReference>
<dbReference type="SMR" id="I7MGU2"/>
<keyword evidence="5" id="KW-0378">Hydrolase</keyword>
<evidence type="ECO:0000313" key="12">
    <source>
        <dbReference type="Proteomes" id="UP000009168"/>
    </source>
</evidence>
<dbReference type="EMDB" id="EMD-34373"/>
<reference evidence="16 17" key="3">
    <citation type="journal article" date="2023" name="Nat. Commun.">
        <title>Structures of Tetrahymena thermophila respiratory megacomplexes on the tubular mitochondrial cristae.</title>
        <authorList>
            <person name="Han F."/>
            <person name="Hu Y."/>
            <person name="Wu M."/>
            <person name="He Z."/>
            <person name="Tian H."/>
            <person name="Zhou L."/>
        </authorList>
    </citation>
    <scope>STRUCTURE BY ELECTRON MICROSCOPY (2.96 ANGSTROMS)</scope>
</reference>
<reference evidence="13" key="2">
    <citation type="journal article" date="2022" name="Science">
        <title>Structures of &lt;i&gt;Tetrahymena&lt;/i&gt;'s respiratory chain reveal the diversity of eukaryotic core metabolism.</title>
        <authorList>
            <person name="Zhou L."/>
            <person name="Maldonado M."/>
            <person name="Padavannil A."/>
            <person name="Guo F."/>
            <person name="Letts J.A."/>
        </authorList>
    </citation>
    <scope>STRUCTURE BY ELECTRON MICROSCOPY (2.60 ANGSTROMS)</scope>
</reference>
<keyword evidence="7" id="KW-0482">Metalloprotease</keyword>
<evidence type="ECO:0007829" key="17">
    <source>
        <dbReference type="PDB" id="8GZU"/>
    </source>
</evidence>
<keyword evidence="12" id="KW-1185">Reference proteome</keyword>
<dbReference type="OMA" id="HFAQGEW"/>
<dbReference type="GeneID" id="7825642"/>
<evidence type="ECO:0000256" key="8">
    <source>
        <dbReference type="ARBA" id="ARBA00023128"/>
    </source>
</evidence>
<reference evidence="12" key="1">
    <citation type="journal article" date="2006" name="PLoS Biol.">
        <title>Macronuclear genome sequence of the ciliate Tetrahymena thermophila, a model eukaryote.</title>
        <authorList>
            <person name="Eisen J.A."/>
            <person name="Coyne R.S."/>
            <person name="Wu M."/>
            <person name="Wu D."/>
            <person name="Thiagarajan M."/>
            <person name="Wortman J.R."/>
            <person name="Badger J.H."/>
            <person name="Ren Q."/>
            <person name="Amedeo P."/>
            <person name="Jones K.M."/>
            <person name="Tallon L.J."/>
            <person name="Delcher A.L."/>
            <person name="Salzberg S.L."/>
            <person name="Silva J.C."/>
            <person name="Haas B.J."/>
            <person name="Majoros W.H."/>
            <person name="Farzad M."/>
            <person name="Carlton J.M."/>
            <person name="Smith R.K. Jr."/>
            <person name="Garg J."/>
            <person name="Pearlman R.E."/>
            <person name="Karrer K.M."/>
            <person name="Sun L."/>
            <person name="Manning G."/>
            <person name="Elde N.C."/>
            <person name="Turkewitz A.P."/>
            <person name="Asai D.J."/>
            <person name="Wilkes D.E."/>
            <person name="Wang Y."/>
            <person name="Cai H."/>
            <person name="Collins K."/>
            <person name="Stewart B.A."/>
            <person name="Lee S.R."/>
            <person name="Wilamowska K."/>
            <person name="Weinberg Z."/>
            <person name="Ruzzo W.L."/>
            <person name="Wloga D."/>
            <person name="Gaertig J."/>
            <person name="Frankel J."/>
            <person name="Tsao C.-C."/>
            <person name="Gorovsky M.A."/>
            <person name="Keeling P.J."/>
            <person name="Waller R.F."/>
            <person name="Patron N.J."/>
            <person name="Cherry J.M."/>
            <person name="Stover N.A."/>
            <person name="Krieger C.J."/>
            <person name="del Toro C."/>
            <person name="Ryder H.F."/>
            <person name="Williamson S.C."/>
            <person name="Barbeau R.A."/>
            <person name="Hamilton E.P."/>
            <person name="Orias E."/>
        </authorList>
    </citation>
    <scope>NUCLEOTIDE SEQUENCE [LARGE SCALE GENOMIC DNA]</scope>
    <source>
        <strain evidence="12">SB210</strain>
    </source>
</reference>
<dbReference type="PDB" id="8GYM">
    <property type="method" value="EM"/>
    <property type="resolution" value="2.96 A"/>
    <property type="chains" value="QB/Qb/qB/qb=1-513"/>
</dbReference>
<dbReference type="GO" id="GO:0006508">
    <property type="term" value="P:proteolysis"/>
    <property type="evidence" value="ECO:0007669"/>
    <property type="project" value="UniProtKB-KW"/>
</dbReference>
<evidence type="ECO:0000256" key="5">
    <source>
        <dbReference type="ARBA" id="ARBA00022801"/>
    </source>
</evidence>
<feature type="domain" description="Peptidase M16 N-terminal" evidence="9">
    <location>
        <begin position="77"/>
        <end position="218"/>
    </location>
</feature>
<evidence type="ECO:0007829" key="15">
    <source>
        <dbReference type="PDB" id="8BQS"/>
    </source>
</evidence>
<keyword evidence="4" id="KW-0479">Metal-binding</keyword>
<dbReference type="GO" id="GO:0008237">
    <property type="term" value="F:metallopeptidase activity"/>
    <property type="evidence" value="ECO:0007669"/>
    <property type="project" value="UniProtKB-KW"/>
</dbReference>
<dbReference type="FunCoup" id="I7MGU2">
    <property type="interactions" value="413"/>
</dbReference>
<dbReference type="AlphaFoldDB" id="I7MGU2"/>
<dbReference type="PDB" id="8BQS">
    <property type="method" value="EM"/>
    <property type="resolution" value="2.90 A"/>
    <property type="chains" value="A/a=1-513"/>
</dbReference>
<evidence type="ECO:0000256" key="4">
    <source>
        <dbReference type="ARBA" id="ARBA00022723"/>
    </source>
</evidence>
<dbReference type="STRING" id="312017.I7MGU2"/>
<keyword evidence="13 14" id="KW-0002">3D-structure</keyword>
<dbReference type="PDB" id="8B6J">
    <property type="method" value="EM"/>
    <property type="resolution" value="2.80 A"/>
    <property type="chains" value="A/a=1-513"/>
</dbReference>
<protein>
    <submittedName>
        <fullName evidence="11">Peptidase M16 inactive domain protein</fullName>
    </submittedName>
</protein>
<keyword evidence="8" id="KW-0496">Mitochondrion</keyword>
<dbReference type="InterPro" id="IPR011249">
    <property type="entry name" value="Metalloenz_LuxS/M16"/>
</dbReference>
<dbReference type="eggNOG" id="KOG0960">
    <property type="taxonomic scope" value="Eukaryota"/>
</dbReference>
<dbReference type="Proteomes" id="UP000009168">
    <property type="component" value="Unassembled WGS sequence"/>
</dbReference>
<comment type="cofactor">
    <cofactor evidence="1">
        <name>Zn(2+)</name>
        <dbReference type="ChEBI" id="CHEBI:29105"/>
    </cofactor>
</comment>
<proteinExistence type="evidence at protein level"/>
<dbReference type="EMDB" id="EMD-16184"/>
<dbReference type="Gene3D" id="3.30.830.10">
    <property type="entry name" value="Metalloenzyme, LuxS/M16 peptidase-like"/>
    <property type="match status" value="2"/>
</dbReference>
<dbReference type="EMDB" id="EMD-25882"/>
<dbReference type="InterPro" id="IPR050361">
    <property type="entry name" value="MPP/UQCRC_Complex"/>
</dbReference>
<reference evidence="14 15" key="4">
    <citation type="journal article" date="2023" name="Nature">
        <title>Structural basis of mitochondrial membrane bending by the I-II-III&lt;sub&gt;2&lt;/sub&gt;-IV&lt;sub&gt;2&lt;/sub&gt; supercomplex.</title>
        <authorList>
            <person name="Muhleip A."/>
            <person name="Flygaard R.K."/>
            <person name="Baradaran R."/>
            <person name="Haapanen O."/>
            <person name="Gruhl T."/>
            <person name="Tobiasson V."/>
            <person name="Marechal A."/>
            <person name="Sharma V."/>
            <person name="Amunts A."/>
        </authorList>
    </citation>
    <scope>STRUCTURE BY ELECTRON MICROSCOPY (2.80 ANGSTROMS)</scope>
</reference>
<evidence type="ECO:0000259" key="10">
    <source>
        <dbReference type="Pfam" id="PF05193"/>
    </source>
</evidence>
<dbReference type="Pfam" id="PF00675">
    <property type="entry name" value="Peptidase_M16"/>
    <property type="match status" value="1"/>
</dbReference>